<dbReference type="OrthoDB" id="5314997at2759"/>
<dbReference type="AlphaFoldDB" id="A0A6A6Y180"/>
<gene>
    <name evidence="2 4" type="ORF">BDZ99DRAFT_527287</name>
</gene>
<reference evidence="4" key="2">
    <citation type="submission" date="2020-04" db="EMBL/GenBank/DDBJ databases">
        <authorList>
            <consortium name="NCBI Genome Project"/>
        </authorList>
    </citation>
    <scope>NUCLEOTIDE SEQUENCE</scope>
    <source>
        <strain evidence="4">CBS 304.34</strain>
    </source>
</reference>
<name>A0A6A6Y180_9PEZI</name>
<accession>A0A6A6Y180</accession>
<reference evidence="2 4" key="1">
    <citation type="journal article" date="2020" name="Stud. Mycol.">
        <title>101 Dothideomycetes genomes: a test case for predicting lifestyles and emergence of pathogens.</title>
        <authorList>
            <person name="Haridas S."/>
            <person name="Albert R."/>
            <person name="Binder M."/>
            <person name="Bloem J."/>
            <person name="Labutti K."/>
            <person name="Salamov A."/>
            <person name="Andreopoulos B."/>
            <person name="Baker S."/>
            <person name="Barry K."/>
            <person name="Bills G."/>
            <person name="Bluhm B."/>
            <person name="Cannon C."/>
            <person name="Castanera R."/>
            <person name="Culley D."/>
            <person name="Daum C."/>
            <person name="Ezra D."/>
            <person name="Gonzalez J."/>
            <person name="Henrissat B."/>
            <person name="Kuo A."/>
            <person name="Liang C."/>
            <person name="Lipzen A."/>
            <person name="Lutzoni F."/>
            <person name="Magnuson J."/>
            <person name="Mondo S."/>
            <person name="Nolan M."/>
            <person name="Ohm R."/>
            <person name="Pangilinan J."/>
            <person name="Park H.-J."/>
            <person name="Ramirez L."/>
            <person name="Alfaro M."/>
            <person name="Sun H."/>
            <person name="Tritt A."/>
            <person name="Yoshinaga Y."/>
            <person name="Zwiers L.-H."/>
            <person name="Turgeon B."/>
            <person name="Goodwin S."/>
            <person name="Spatafora J."/>
            <person name="Crous P."/>
            <person name="Grigoriev I."/>
        </authorList>
    </citation>
    <scope>NUCLEOTIDE SEQUENCE</scope>
    <source>
        <strain evidence="2 4">CBS 304.34</strain>
    </source>
</reference>
<dbReference type="Proteomes" id="UP000504636">
    <property type="component" value="Unplaced"/>
</dbReference>
<reference evidence="4" key="3">
    <citation type="submission" date="2025-04" db="UniProtKB">
        <authorList>
            <consortium name="RefSeq"/>
        </authorList>
    </citation>
    <scope>IDENTIFICATION</scope>
    <source>
        <strain evidence="4">CBS 304.34</strain>
    </source>
</reference>
<sequence>MAGVKRPKEPDADDELEEVPRNKAGVDPLLNTISDIPKRPPPFPFLALPTEIRIMIYDQLLNHTRLRICGRQSRFRRKLTIKPPIDGYASLACR</sequence>
<evidence type="ECO:0000313" key="3">
    <source>
        <dbReference type="Proteomes" id="UP000504636"/>
    </source>
</evidence>
<protein>
    <submittedName>
        <fullName evidence="2 4">Uncharacterized protein</fullName>
    </submittedName>
</protein>
<dbReference type="EMBL" id="MU003722">
    <property type="protein sequence ID" value="KAF2802561.1"/>
    <property type="molecule type" value="Genomic_DNA"/>
</dbReference>
<feature type="compositionally biased region" description="Basic and acidic residues" evidence="1">
    <location>
        <begin position="1"/>
        <end position="10"/>
    </location>
</feature>
<evidence type="ECO:0000256" key="1">
    <source>
        <dbReference type="SAM" id="MobiDB-lite"/>
    </source>
</evidence>
<evidence type="ECO:0000313" key="2">
    <source>
        <dbReference type="EMBL" id="KAF2802561.1"/>
    </source>
</evidence>
<proteinExistence type="predicted"/>
<dbReference type="RefSeq" id="XP_033569525.1">
    <property type="nucleotide sequence ID" value="XM_033726233.1"/>
</dbReference>
<keyword evidence="3" id="KW-1185">Reference proteome</keyword>
<feature type="region of interest" description="Disordered" evidence="1">
    <location>
        <begin position="1"/>
        <end position="21"/>
    </location>
</feature>
<evidence type="ECO:0000313" key="4">
    <source>
        <dbReference type="RefSeq" id="XP_033569525.1"/>
    </source>
</evidence>
<organism evidence="2">
    <name type="scientific">Mytilinidion resinicola</name>
    <dbReference type="NCBI Taxonomy" id="574789"/>
    <lineage>
        <taxon>Eukaryota</taxon>
        <taxon>Fungi</taxon>
        <taxon>Dikarya</taxon>
        <taxon>Ascomycota</taxon>
        <taxon>Pezizomycotina</taxon>
        <taxon>Dothideomycetes</taxon>
        <taxon>Pleosporomycetidae</taxon>
        <taxon>Mytilinidiales</taxon>
        <taxon>Mytilinidiaceae</taxon>
        <taxon>Mytilinidion</taxon>
    </lineage>
</organism>
<dbReference type="GeneID" id="54467126"/>